<name>A0A922A910_CARIL</name>
<sequence length="95" mass="11480">MFVSKSITLLKNFQVADNNEDCKCQLRYRYNELLRKEKELKKEKELEKKLDNIKKREISIRRSRSLLKLYWAFIVVVSCYSVVLSDFGTWYMFGI</sequence>
<evidence type="ECO:0000313" key="2">
    <source>
        <dbReference type="EMBL" id="KAG6674286.1"/>
    </source>
</evidence>
<evidence type="ECO:0000256" key="1">
    <source>
        <dbReference type="SAM" id="Phobius"/>
    </source>
</evidence>
<evidence type="ECO:0008006" key="4">
    <source>
        <dbReference type="Google" id="ProtNLM"/>
    </source>
</evidence>
<dbReference type="EMBL" id="CM031839">
    <property type="protein sequence ID" value="KAG6674286.1"/>
    <property type="molecule type" value="Genomic_DNA"/>
</dbReference>
<keyword evidence="1" id="KW-1133">Transmembrane helix</keyword>
<dbReference type="AlphaFoldDB" id="A0A922A910"/>
<comment type="caution">
    <text evidence="2">The sequence shown here is derived from an EMBL/GenBank/DDBJ whole genome shotgun (WGS) entry which is preliminary data.</text>
</comment>
<gene>
    <name evidence="2" type="ORF">I3842_15G034500</name>
</gene>
<proteinExistence type="predicted"/>
<keyword evidence="1" id="KW-0472">Membrane</keyword>
<reference evidence="2" key="1">
    <citation type="submission" date="2021-01" db="EMBL/GenBank/DDBJ databases">
        <authorList>
            <person name="Lovell J.T."/>
            <person name="Bentley N."/>
            <person name="Bhattarai G."/>
            <person name="Jenkins J.W."/>
            <person name="Sreedasyam A."/>
            <person name="Alarcon Y."/>
            <person name="Bock C."/>
            <person name="Boston L."/>
            <person name="Carlson J."/>
            <person name="Cervantes K."/>
            <person name="Clermont K."/>
            <person name="Krom N."/>
            <person name="Kubenka K."/>
            <person name="Mamidi S."/>
            <person name="Mattison C."/>
            <person name="Monteros M."/>
            <person name="Pisani C."/>
            <person name="Plott C."/>
            <person name="Rajasekar S."/>
            <person name="Rhein H.S."/>
            <person name="Rohla C."/>
            <person name="Song M."/>
            <person name="Hilaire R.S."/>
            <person name="Shu S."/>
            <person name="Wells L."/>
            <person name="Wang X."/>
            <person name="Webber J."/>
            <person name="Heerema R.J."/>
            <person name="Klein P."/>
            <person name="Conner P."/>
            <person name="Grauke L."/>
            <person name="Grimwood J."/>
            <person name="Schmutz J."/>
            <person name="Randall J.J."/>
        </authorList>
    </citation>
    <scope>NUCLEOTIDE SEQUENCE</scope>
    <source>
        <tissue evidence="2">Leaf</tissue>
    </source>
</reference>
<protein>
    <recommendedName>
        <fullName evidence="4">Transmembrane protein</fullName>
    </recommendedName>
</protein>
<dbReference type="Proteomes" id="UP000811246">
    <property type="component" value="Chromosome 15"/>
</dbReference>
<organism evidence="2 3">
    <name type="scientific">Carya illinoinensis</name>
    <name type="common">Pecan</name>
    <dbReference type="NCBI Taxonomy" id="32201"/>
    <lineage>
        <taxon>Eukaryota</taxon>
        <taxon>Viridiplantae</taxon>
        <taxon>Streptophyta</taxon>
        <taxon>Embryophyta</taxon>
        <taxon>Tracheophyta</taxon>
        <taxon>Spermatophyta</taxon>
        <taxon>Magnoliopsida</taxon>
        <taxon>eudicotyledons</taxon>
        <taxon>Gunneridae</taxon>
        <taxon>Pentapetalae</taxon>
        <taxon>rosids</taxon>
        <taxon>fabids</taxon>
        <taxon>Fagales</taxon>
        <taxon>Juglandaceae</taxon>
        <taxon>Carya</taxon>
    </lineage>
</organism>
<keyword evidence="1" id="KW-0812">Transmembrane</keyword>
<evidence type="ECO:0000313" key="3">
    <source>
        <dbReference type="Proteomes" id="UP000811246"/>
    </source>
</evidence>
<accession>A0A922A910</accession>
<feature type="transmembrane region" description="Helical" evidence="1">
    <location>
        <begin position="69"/>
        <end position="93"/>
    </location>
</feature>